<feature type="domain" description="PAC" evidence="7">
    <location>
        <begin position="213"/>
        <end position="265"/>
    </location>
</feature>
<dbReference type="Gene3D" id="1.10.287.130">
    <property type="match status" value="1"/>
</dbReference>
<dbReference type="Proteomes" id="UP000010475">
    <property type="component" value="Chromosome"/>
</dbReference>
<comment type="catalytic activity">
    <reaction evidence="1">
        <text>ATP + protein L-histidine = ADP + protein N-phospho-L-histidine.</text>
        <dbReference type="EC" id="2.7.13.3"/>
    </reaction>
</comment>
<dbReference type="InterPro" id="IPR036097">
    <property type="entry name" value="HisK_dim/P_sf"/>
</dbReference>
<gene>
    <name evidence="8" type="ORF">Cylst_3358</name>
</gene>
<dbReference type="AlphaFoldDB" id="K9WYR3"/>
<dbReference type="InterPro" id="IPR013767">
    <property type="entry name" value="PAS_fold"/>
</dbReference>
<accession>K9WYR3</accession>
<dbReference type="PANTHER" id="PTHR43228">
    <property type="entry name" value="TWO-COMPONENT RESPONSE REGULATOR"/>
    <property type="match status" value="1"/>
</dbReference>
<dbReference type="EMBL" id="CP003642">
    <property type="protein sequence ID" value="AFZ25510.1"/>
    <property type="molecule type" value="Genomic_DNA"/>
</dbReference>
<dbReference type="CDD" id="cd00130">
    <property type="entry name" value="PAS"/>
    <property type="match status" value="1"/>
</dbReference>
<dbReference type="InterPro" id="IPR011006">
    <property type="entry name" value="CheY-like_superfamily"/>
</dbReference>
<dbReference type="SUPFAM" id="SSF47384">
    <property type="entry name" value="Homodimeric domain of signal transducing histidine kinase"/>
    <property type="match status" value="1"/>
</dbReference>
<dbReference type="PANTHER" id="PTHR43228:SF6">
    <property type="entry name" value="RESPONSE REGULATOR RECEIVER"/>
    <property type="match status" value="1"/>
</dbReference>
<dbReference type="RefSeq" id="WP_015208758.1">
    <property type="nucleotide sequence ID" value="NC_019757.1"/>
</dbReference>
<protein>
    <recommendedName>
        <fullName evidence="2">histidine kinase</fullName>
        <ecNumber evidence="2">2.7.13.3</ecNumber>
    </recommendedName>
</protein>
<evidence type="ECO:0000259" key="6">
    <source>
        <dbReference type="PROSITE" id="PS50112"/>
    </source>
</evidence>
<keyword evidence="9" id="KW-1185">Reference proteome</keyword>
<name>K9WYR3_9NOST</name>
<dbReference type="eggNOG" id="COG0784">
    <property type="taxonomic scope" value="Bacteria"/>
</dbReference>
<evidence type="ECO:0000313" key="9">
    <source>
        <dbReference type="Proteomes" id="UP000010475"/>
    </source>
</evidence>
<keyword evidence="3" id="KW-0597">Phosphoprotein</keyword>
<dbReference type="Gene3D" id="3.40.50.2300">
    <property type="match status" value="1"/>
</dbReference>
<dbReference type="PROSITE" id="PS50112">
    <property type="entry name" value="PAS"/>
    <property type="match status" value="1"/>
</dbReference>
<keyword evidence="4" id="KW-0175">Coiled coil</keyword>
<dbReference type="InterPro" id="IPR035965">
    <property type="entry name" value="PAS-like_dom_sf"/>
</dbReference>
<dbReference type="Pfam" id="PF00989">
    <property type="entry name" value="PAS"/>
    <property type="match status" value="1"/>
</dbReference>
<evidence type="ECO:0000259" key="5">
    <source>
        <dbReference type="PROSITE" id="PS50110"/>
    </source>
</evidence>
<dbReference type="SMART" id="SM00091">
    <property type="entry name" value="PAS"/>
    <property type="match status" value="1"/>
</dbReference>
<dbReference type="SUPFAM" id="SSF55785">
    <property type="entry name" value="PYP-like sensor domain (PAS domain)"/>
    <property type="match status" value="1"/>
</dbReference>
<dbReference type="InterPro" id="IPR000014">
    <property type="entry name" value="PAS"/>
</dbReference>
<feature type="domain" description="Response regulatory" evidence="5">
    <location>
        <begin position="14"/>
        <end position="129"/>
    </location>
</feature>
<dbReference type="KEGG" id="csg:Cylst_3358"/>
<dbReference type="Gene3D" id="3.30.450.20">
    <property type="entry name" value="PAS domain"/>
    <property type="match status" value="1"/>
</dbReference>
<feature type="coiled-coil region" evidence="4">
    <location>
        <begin position="255"/>
        <end position="282"/>
    </location>
</feature>
<dbReference type="PATRIC" id="fig|56107.3.peg.3684"/>
<evidence type="ECO:0000256" key="4">
    <source>
        <dbReference type="SAM" id="Coils"/>
    </source>
</evidence>
<dbReference type="SMART" id="SM00448">
    <property type="entry name" value="REC"/>
    <property type="match status" value="1"/>
</dbReference>
<dbReference type="SUPFAM" id="SSF52172">
    <property type="entry name" value="CheY-like"/>
    <property type="match status" value="1"/>
</dbReference>
<organism evidence="8 9">
    <name type="scientific">Cylindrospermum stagnale PCC 7417</name>
    <dbReference type="NCBI Taxonomy" id="56107"/>
    <lineage>
        <taxon>Bacteria</taxon>
        <taxon>Bacillati</taxon>
        <taxon>Cyanobacteriota</taxon>
        <taxon>Cyanophyceae</taxon>
        <taxon>Nostocales</taxon>
        <taxon>Nostocaceae</taxon>
        <taxon>Cylindrospermum</taxon>
    </lineage>
</organism>
<dbReference type="PROSITE" id="PS50113">
    <property type="entry name" value="PAC"/>
    <property type="match status" value="1"/>
</dbReference>
<dbReference type="Pfam" id="PF00072">
    <property type="entry name" value="Response_reg"/>
    <property type="match status" value="1"/>
</dbReference>
<evidence type="ECO:0000313" key="8">
    <source>
        <dbReference type="EMBL" id="AFZ25510.1"/>
    </source>
</evidence>
<evidence type="ECO:0000256" key="2">
    <source>
        <dbReference type="ARBA" id="ARBA00012438"/>
    </source>
</evidence>
<reference evidence="8 9" key="1">
    <citation type="submission" date="2012-06" db="EMBL/GenBank/DDBJ databases">
        <title>Finished chromosome of genome of Cylindrospermum stagnale PCC 7417.</title>
        <authorList>
            <consortium name="US DOE Joint Genome Institute"/>
            <person name="Gugger M."/>
            <person name="Coursin T."/>
            <person name="Rippka R."/>
            <person name="Tandeau De Marsac N."/>
            <person name="Huntemann M."/>
            <person name="Wei C.-L."/>
            <person name="Han J."/>
            <person name="Detter J.C."/>
            <person name="Han C."/>
            <person name="Tapia R."/>
            <person name="Chen A."/>
            <person name="Kyrpides N."/>
            <person name="Mavromatis K."/>
            <person name="Markowitz V."/>
            <person name="Szeto E."/>
            <person name="Ivanova N."/>
            <person name="Pagani I."/>
            <person name="Pati A."/>
            <person name="Goodwin L."/>
            <person name="Nordberg H.P."/>
            <person name="Cantor M.N."/>
            <person name="Hua S.X."/>
            <person name="Woyke T."/>
            <person name="Kerfeld C.A."/>
        </authorList>
    </citation>
    <scope>NUCLEOTIDE SEQUENCE [LARGE SCALE GENOMIC DNA]</scope>
    <source>
        <strain evidence="8 9">PCC 7417</strain>
    </source>
</reference>
<dbReference type="InterPro" id="IPR052048">
    <property type="entry name" value="ST_Response_Regulator"/>
</dbReference>
<sequence>MGISSNTHILKIVRLLIVEDEFILAVNLQESLETLGYTVIDIVDSGEAAIEKATELLPDLILMDIRLRGEMDGIQAAEQIWNRLQIPIIYITGHSDKSTVERATLTLPFGYILKPIKEQELYVAIQTALNRYEREQFLSSVLRGMGDGVVIVDSQLRVKYLNRVAEALTGWRLDEVKDQILTDDLFNFIDEQTQMRADNPIILAFQKETTICQGKRCLLVARDGTKTPVAHSATPLIDKSNLITGAIMLFRDDTQRRLTEDENRAAERARQLEIQMAELQKLKQLKDDFLLPISQEMQTPLSNIKMAIYMLGNVLDK</sequence>
<evidence type="ECO:0000256" key="3">
    <source>
        <dbReference type="PROSITE-ProRule" id="PRU00169"/>
    </source>
</evidence>
<dbReference type="NCBIfam" id="TIGR00229">
    <property type="entry name" value="sensory_box"/>
    <property type="match status" value="1"/>
</dbReference>
<dbReference type="PROSITE" id="PS50110">
    <property type="entry name" value="RESPONSE_REGULATORY"/>
    <property type="match status" value="1"/>
</dbReference>
<dbReference type="eggNOG" id="COG3829">
    <property type="taxonomic scope" value="Bacteria"/>
</dbReference>
<dbReference type="InterPro" id="IPR001789">
    <property type="entry name" value="Sig_transdc_resp-reg_receiver"/>
</dbReference>
<dbReference type="GO" id="GO:0000155">
    <property type="term" value="F:phosphorelay sensor kinase activity"/>
    <property type="evidence" value="ECO:0007669"/>
    <property type="project" value="InterPro"/>
</dbReference>
<evidence type="ECO:0000256" key="1">
    <source>
        <dbReference type="ARBA" id="ARBA00000085"/>
    </source>
</evidence>
<dbReference type="EC" id="2.7.13.3" evidence="2"/>
<dbReference type="GO" id="GO:0006355">
    <property type="term" value="P:regulation of DNA-templated transcription"/>
    <property type="evidence" value="ECO:0007669"/>
    <property type="project" value="InterPro"/>
</dbReference>
<dbReference type="InterPro" id="IPR000700">
    <property type="entry name" value="PAS-assoc_C"/>
</dbReference>
<dbReference type="STRING" id="56107.Cylst_3358"/>
<feature type="domain" description="PAS" evidence="6">
    <location>
        <begin position="134"/>
        <end position="208"/>
    </location>
</feature>
<dbReference type="CDD" id="cd17534">
    <property type="entry name" value="REC_DC-like"/>
    <property type="match status" value="1"/>
</dbReference>
<feature type="modified residue" description="4-aspartylphosphate" evidence="3">
    <location>
        <position position="64"/>
    </location>
</feature>
<evidence type="ECO:0000259" key="7">
    <source>
        <dbReference type="PROSITE" id="PS50113"/>
    </source>
</evidence>
<proteinExistence type="predicted"/>
<dbReference type="HOGENOM" id="CLU_000445_14_0_3"/>